<dbReference type="InterPro" id="IPR053016">
    <property type="entry name" value="CTF18-RFC_complex"/>
</dbReference>
<comment type="subcellular location">
    <subcellularLocation>
        <location evidence="1">Nucleus</location>
    </subcellularLocation>
</comment>
<dbReference type="GO" id="GO:0016887">
    <property type="term" value="F:ATP hydrolysis activity"/>
    <property type="evidence" value="ECO:0007669"/>
    <property type="project" value="InterPro"/>
</dbReference>
<protein>
    <recommendedName>
        <fullName evidence="4">AAA+ ATPase domain-containing protein</fullName>
    </recommendedName>
</protein>
<comment type="caution">
    <text evidence="5">The sequence shown here is derived from an EMBL/GenBank/DDBJ whole genome shotgun (WGS) entry which is preliminary data.</text>
</comment>
<reference evidence="6" key="1">
    <citation type="submission" date="2023-01" db="EMBL/GenBank/DDBJ databases">
        <title>Key to firefly adult light organ development and bioluminescence: homeobox transcription factors regulate luciferase expression and transportation to peroxisome.</title>
        <authorList>
            <person name="Fu X."/>
        </authorList>
    </citation>
    <scope>NUCLEOTIDE SEQUENCE [LARGE SCALE GENOMIC DNA]</scope>
</reference>
<sequence>MDEYPNEDEEFELMYEDELELIRTQQGSEGDYGIHNYNLITPNIPTAVSNTKNDEIVNESAAESLIEEPELTLTEEVSKTSTQENGTKKRTIEELFGDIDDILYDERSHNKKKAKNNHDDDFALIEHILELRKLAKERQYPLMATKSVNCNDVYVKDNLSYEVPKYSFETITRFDGKRLYIRCHSEKFLEEEMNKINKKGTFAGCMGETFKDVWKEAQVLLNKQMDVGDNDDQQNMDVSEPSLTCERENGAQLWVDLYKPQRYLELLSDESTNRILLKWFKLWDKIVFNRRPKAKLKKEINKFNSKFDRSEFTMKLDDQGRPEYKIVLLCGSPGLGKTTLAHMVAKHAGYNVVEVNASDDRSTETFKRMLENSTQMSSVIDKDRRPNCIIFDEIDGAPTTTIDFLIKYVNGTASKKRKKDSKEQGSVLKRPIVCICNDLYVPALRSLRQIAFVVNFPPTASVRLAERLQEIARRQNININTGALLALCEKTGNDIRSCLSLMHFFQSLKKPITLSYINRTNVGQKDMQKGLFAVWQDIFQIQYSRKNDQENELSYEATMKKRMQKILQVVHAFGDYERLIQGIFENYLNRQLKDSSLHGICKACEWFCFTDVVNNQIYTSQNYNLATYVQYGFVIWHYLFATATWQRINYPSVGYEVKTKATKQVGLLEEIVKGMKPNVRAFTSANPLKLDVLPLLANIITPAFRPVNIHLYTQKEKDQLNLIVSAMIDYHLNYVQERAPEGHFIYVMDPNVEDIVSFPSVGMRRVLPYSIKQLIAREVELEKMRGIEKSKTDNSRTKKETVPNHLQHLKVNSVKPKVQKMVSKDFFGRIITQSSTSKMEINSKHDLWYQYKEGYNNAVRKRIKVSSLK</sequence>
<dbReference type="InterPro" id="IPR027417">
    <property type="entry name" value="P-loop_NTPase"/>
</dbReference>
<dbReference type="PANTHER" id="PTHR46765:SF1">
    <property type="entry name" value="P-LOOP CONTAINING NUCLEOSIDE TRIPHOSPHATE HYDROLASES SUPERFAMILY PROTEIN"/>
    <property type="match status" value="1"/>
</dbReference>
<dbReference type="SUPFAM" id="SSF52540">
    <property type="entry name" value="P-loop containing nucleoside triphosphate hydrolases"/>
    <property type="match status" value="1"/>
</dbReference>
<dbReference type="SMART" id="SM00382">
    <property type="entry name" value="AAA"/>
    <property type="match status" value="1"/>
</dbReference>
<accession>A0AAN7SC88</accession>
<evidence type="ECO:0000313" key="5">
    <source>
        <dbReference type="EMBL" id="KAK4873767.1"/>
    </source>
</evidence>
<dbReference type="PANTHER" id="PTHR46765">
    <property type="entry name" value="P-LOOP CONTAINING NUCLEOSIDE TRIPHOSPHATE HYDROLASES SUPERFAMILY PROTEIN"/>
    <property type="match status" value="1"/>
</dbReference>
<dbReference type="AlphaFoldDB" id="A0AAN7SC88"/>
<dbReference type="InterPro" id="IPR003959">
    <property type="entry name" value="ATPase_AAA_core"/>
</dbReference>
<feature type="domain" description="AAA+ ATPase" evidence="4">
    <location>
        <begin position="323"/>
        <end position="456"/>
    </location>
</feature>
<evidence type="ECO:0000259" key="4">
    <source>
        <dbReference type="SMART" id="SM00382"/>
    </source>
</evidence>
<dbReference type="EMBL" id="JARPUR010000006">
    <property type="protein sequence ID" value="KAK4873767.1"/>
    <property type="molecule type" value="Genomic_DNA"/>
</dbReference>
<proteinExistence type="inferred from homology"/>
<dbReference type="Pfam" id="PF00004">
    <property type="entry name" value="AAA"/>
    <property type="match status" value="1"/>
</dbReference>
<comment type="similarity">
    <text evidence="3">Belongs to the activator 1 small subunits family. CTF18 subfamily.</text>
</comment>
<dbReference type="Proteomes" id="UP001353858">
    <property type="component" value="Unassembled WGS sequence"/>
</dbReference>
<evidence type="ECO:0000256" key="2">
    <source>
        <dbReference type="ARBA" id="ARBA00023242"/>
    </source>
</evidence>
<name>A0AAN7SC88_9COLE</name>
<dbReference type="Gene3D" id="1.10.8.60">
    <property type="match status" value="1"/>
</dbReference>
<dbReference type="GO" id="GO:0005524">
    <property type="term" value="F:ATP binding"/>
    <property type="evidence" value="ECO:0007669"/>
    <property type="project" value="InterPro"/>
</dbReference>
<evidence type="ECO:0000256" key="1">
    <source>
        <dbReference type="ARBA" id="ARBA00004123"/>
    </source>
</evidence>
<keyword evidence="2" id="KW-0539">Nucleus</keyword>
<keyword evidence="6" id="KW-1185">Reference proteome</keyword>
<dbReference type="GO" id="GO:0005634">
    <property type="term" value="C:nucleus"/>
    <property type="evidence" value="ECO:0007669"/>
    <property type="project" value="UniProtKB-SubCell"/>
</dbReference>
<dbReference type="Gene3D" id="3.40.50.300">
    <property type="entry name" value="P-loop containing nucleotide triphosphate hydrolases"/>
    <property type="match status" value="1"/>
</dbReference>
<dbReference type="CDD" id="cd00009">
    <property type="entry name" value="AAA"/>
    <property type="match status" value="1"/>
</dbReference>
<dbReference type="InterPro" id="IPR003593">
    <property type="entry name" value="AAA+_ATPase"/>
</dbReference>
<evidence type="ECO:0000313" key="6">
    <source>
        <dbReference type="Proteomes" id="UP001353858"/>
    </source>
</evidence>
<evidence type="ECO:0000256" key="3">
    <source>
        <dbReference type="ARBA" id="ARBA00043975"/>
    </source>
</evidence>
<organism evidence="5 6">
    <name type="scientific">Aquatica leii</name>
    <dbReference type="NCBI Taxonomy" id="1421715"/>
    <lineage>
        <taxon>Eukaryota</taxon>
        <taxon>Metazoa</taxon>
        <taxon>Ecdysozoa</taxon>
        <taxon>Arthropoda</taxon>
        <taxon>Hexapoda</taxon>
        <taxon>Insecta</taxon>
        <taxon>Pterygota</taxon>
        <taxon>Neoptera</taxon>
        <taxon>Endopterygota</taxon>
        <taxon>Coleoptera</taxon>
        <taxon>Polyphaga</taxon>
        <taxon>Elateriformia</taxon>
        <taxon>Elateroidea</taxon>
        <taxon>Lampyridae</taxon>
        <taxon>Luciolinae</taxon>
        <taxon>Aquatica</taxon>
    </lineage>
</organism>
<gene>
    <name evidence="5" type="ORF">RN001_013127</name>
</gene>